<accession>A0ABS2BHX9</accession>
<dbReference type="PROSITE" id="PS51257">
    <property type="entry name" value="PROKAR_LIPOPROTEIN"/>
    <property type="match status" value="1"/>
</dbReference>
<name>A0ABS2BHX9_9NEIS</name>
<evidence type="ECO:0000313" key="2">
    <source>
        <dbReference type="EMBL" id="MBM3115214.1"/>
    </source>
</evidence>
<organism evidence="2 3">
    <name type="scientific">Jeongeupia naejangsanensis</name>
    <dbReference type="NCBI Taxonomy" id="613195"/>
    <lineage>
        <taxon>Bacteria</taxon>
        <taxon>Pseudomonadati</taxon>
        <taxon>Pseudomonadota</taxon>
        <taxon>Betaproteobacteria</taxon>
        <taxon>Neisseriales</taxon>
        <taxon>Chitinibacteraceae</taxon>
        <taxon>Jeongeupia</taxon>
    </lineage>
</organism>
<protein>
    <recommendedName>
        <fullName evidence="4">Lipoprotein</fullName>
    </recommendedName>
</protein>
<comment type="caution">
    <text evidence="2">The sequence shown here is derived from an EMBL/GenBank/DDBJ whole genome shotgun (WGS) entry which is preliminary data.</text>
</comment>
<keyword evidence="1" id="KW-0732">Signal</keyword>
<dbReference type="RefSeq" id="WP_203536905.1">
    <property type="nucleotide sequence ID" value="NZ_JAESND010000002.1"/>
</dbReference>
<keyword evidence="3" id="KW-1185">Reference proteome</keyword>
<sequence length="205" mass="21936">MRYLKQTGVLLLMAAGLSACGKGGDSEEAAVKVDQAEIISAINNELFTAELSCIPMPVRFAEPVDKDFAKLTEPNGAQLAALVKVGLIKAVKADGGKVEFEPTDAGREAYTGLADPAGPGFCSGSLEVDKIVEDKADEERSDFRRHHVRYTYKINTPVAWQADADIQANYPAFAKLTAGEGKAEFTAVIESRGQGWRVDSLGNAQ</sequence>
<dbReference type="EMBL" id="JAESND010000002">
    <property type="protein sequence ID" value="MBM3115214.1"/>
    <property type="molecule type" value="Genomic_DNA"/>
</dbReference>
<evidence type="ECO:0000256" key="1">
    <source>
        <dbReference type="SAM" id="SignalP"/>
    </source>
</evidence>
<feature type="signal peptide" evidence="1">
    <location>
        <begin position="1"/>
        <end position="21"/>
    </location>
</feature>
<feature type="chain" id="PRO_5046777387" description="Lipoprotein" evidence="1">
    <location>
        <begin position="22"/>
        <end position="205"/>
    </location>
</feature>
<gene>
    <name evidence="2" type="ORF">JMJ54_05180</name>
</gene>
<proteinExistence type="predicted"/>
<evidence type="ECO:0008006" key="4">
    <source>
        <dbReference type="Google" id="ProtNLM"/>
    </source>
</evidence>
<evidence type="ECO:0000313" key="3">
    <source>
        <dbReference type="Proteomes" id="UP000809431"/>
    </source>
</evidence>
<dbReference type="Proteomes" id="UP000809431">
    <property type="component" value="Unassembled WGS sequence"/>
</dbReference>
<reference evidence="2 3" key="1">
    <citation type="submission" date="2021-01" db="EMBL/GenBank/DDBJ databases">
        <title>Draft Genome Sequence and Polyhydroxyalkanoate Biosynthetic Potential of Jeongeupia naejangsanensis Type Strain DSM 24253.</title>
        <authorList>
            <person name="Turrini P."/>
            <person name="Artuso I."/>
            <person name="Lugli G.A."/>
            <person name="Frangipani E."/>
            <person name="Ventura M."/>
            <person name="Visca P."/>
        </authorList>
    </citation>
    <scope>NUCLEOTIDE SEQUENCE [LARGE SCALE GENOMIC DNA]</scope>
    <source>
        <strain evidence="2 3">DSM 24253</strain>
    </source>
</reference>